<feature type="non-terminal residue" evidence="1">
    <location>
        <position position="1"/>
    </location>
</feature>
<organism evidence="1">
    <name type="scientific">Lepeophtheirus salmonis</name>
    <name type="common">Salmon louse</name>
    <name type="synonym">Caligus salmonis</name>
    <dbReference type="NCBI Taxonomy" id="72036"/>
    <lineage>
        <taxon>Eukaryota</taxon>
        <taxon>Metazoa</taxon>
        <taxon>Ecdysozoa</taxon>
        <taxon>Arthropoda</taxon>
        <taxon>Crustacea</taxon>
        <taxon>Multicrustacea</taxon>
        <taxon>Hexanauplia</taxon>
        <taxon>Copepoda</taxon>
        <taxon>Siphonostomatoida</taxon>
        <taxon>Caligidae</taxon>
        <taxon>Lepeophtheirus</taxon>
    </lineage>
</organism>
<dbReference type="AlphaFoldDB" id="A0A0K2T183"/>
<proteinExistence type="predicted"/>
<name>A0A0K2T183_LEPSM</name>
<accession>A0A0K2T183</accession>
<dbReference type="EMBL" id="HACA01002433">
    <property type="protein sequence ID" value="CDW19794.1"/>
    <property type="molecule type" value="Transcribed_RNA"/>
</dbReference>
<evidence type="ECO:0000313" key="1">
    <source>
        <dbReference type="EMBL" id="CDW19794.1"/>
    </source>
</evidence>
<sequence>NYLHIVALSIKSGNHKLQITYQYTCIIFFFWEKIAKSKFAKKIGENFFP</sequence>
<protein>
    <submittedName>
        <fullName evidence="1">Uncharacterized protein</fullName>
    </submittedName>
</protein>
<reference evidence="1" key="1">
    <citation type="submission" date="2014-05" db="EMBL/GenBank/DDBJ databases">
        <authorList>
            <person name="Chronopoulou M."/>
        </authorList>
    </citation>
    <scope>NUCLEOTIDE SEQUENCE</scope>
    <source>
        <tissue evidence="1">Whole organism</tissue>
    </source>
</reference>